<dbReference type="OrthoDB" id="2157641at2759"/>
<dbReference type="InterPro" id="IPR001849">
    <property type="entry name" value="PH_domain"/>
</dbReference>
<dbReference type="Pfam" id="PF15410">
    <property type="entry name" value="PH_9"/>
    <property type="match status" value="1"/>
</dbReference>
<dbReference type="EMBL" id="LT551165">
    <property type="protein sequence ID" value="SAL96719.1"/>
    <property type="molecule type" value="Genomic_DNA"/>
</dbReference>
<dbReference type="Pfam" id="PF01369">
    <property type="entry name" value="Sec7"/>
    <property type="match status" value="1"/>
</dbReference>
<dbReference type="STRING" id="4829.A0A168LG20"/>
<dbReference type="SUPFAM" id="SSF48425">
    <property type="entry name" value="Sec7 domain"/>
    <property type="match status" value="1"/>
</dbReference>
<evidence type="ECO:0000313" key="5">
    <source>
        <dbReference type="Proteomes" id="UP000078561"/>
    </source>
</evidence>
<gene>
    <name evidence="4" type="primary">ABSGL_02135.1 scaffold 2596</name>
</gene>
<feature type="compositionally biased region" description="Low complexity" evidence="1">
    <location>
        <begin position="139"/>
        <end position="152"/>
    </location>
</feature>
<name>A0A168LG20_ABSGL</name>
<dbReference type="Proteomes" id="UP000078561">
    <property type="component" value="Unassembled WGS sequence"/>
</dbReference>
<organism evidence="4">
    <name type="scientific">Absidia glauca</name>
    <name type="common">Pin mould</name>
    <dbReference type="NCBI Taxonomy" id="4829"/>
    <lineage>
        <taxon>Eukaryota</taxon>
        <taxon>Fungi</taxon>
        <taxon>Fungi incertae sedis</taxon>
        <taxon>Mucoromycota</taxon>
        <taxon>Mucoromycotina</taxon>
        <taxon>Mucoromycetes</taxon>
        <taxon>Mucorales</taxon>
        <taxon>Cunninghamellaceae</taxon>
        <taxon>Absidia</taxon>
    </lineage>
</organism>
<feature type="compositionally biased region" description="Low complexity" evidence="1">
    <location>
        <begin position="250"/>
        <end position="264"/>
    </location>
</feature>
<dbReference type="SMART" id="SM00222">
    <property type="entry name" value="Sec7"/>
    <property type="match status" value="1"/>
</dbReference>
<feature type="compositionally biased region" description="Low complexity" evidence="1">
    <location>
        <begin position="188"/>
        <end position="200"/>
    </location>
</feature>
<reference evidence="4" key="1">
    <citation type="submission" date="2016-04" db="EMBL/GenBank/DDBJ databases">
        <authorList>
            <person name="Evans L.H."/>
            <person name="Alamgir A."/>
            <person name="Owens N."/>
            <person name="Weber N.D."/>
            <person name="Virtaneva K."/>
            <person name="Barbian K."/>
            <person name="Babar A."/>
            <person name="Rosenke K."/>
        </authorList>
    </citation>
    <scope>NUCLEOTIDE SEQUENCE [LARGE SCALE GENOMIC DNA]</scope>
    <source>
        <strain evidence="4">CBS 101.48</strain>
    </source>
</reference>
<dbReference type="SMART" id="SM00233">
    <property type="entry name" value="PH"/>
    <property type="match status" value="1"/>
</dbReference>
<evidence type="ECO:0008006" key="6">
    <source>
        <dbReference type="Google" id="ProtNLM"/>
    </source>
</evidence>
<dbReference type="InterPro" id="IPR035999">
    <property type="entry name" value="Sec7_dom_sf"/>
</dbReference>
<dbReference type="PROSITE" id="PS50003">
    <property type="entry name" value="PH_DOMAIN"/>
    <property type="match status" value="1"/>
</dbReference>
<feature type="domain" description="PH" evidence="2">
    <location>
        <begin position="614"/>
        <end position="772"/>
    </location>
</feature>
<feature type="region of interest" description="Disordered" evidence="1">
    <location>
        <begin position="188"/>
        <end position="209"/>
    </location>
</feature>
<protein>
    <recommendedName>
        <fullName evidence="6">SEC7 domain-containing protein</fullName>
    </recommendedName>
</protein>
<proteinExistence type="predicted"/>
<dbReference type="PROSITE" id="PS50190">
    <property type="entry name" value="SEC7"/>
    <property type="match status" value="1"/>
</dbReference>
<feature type="region of interest" description="Disordered" evidence="1">
    <location>
        <begin position="128"/>
        <end position="153"/>
    </location>
</feature>
<evidence type="ECO:0000259" key="2">
    <source>
        <dbReference type="PROSITE" id="PS50003"/>
    </source>
</evidence>
<evidence type="ECO:0000259" key="3">
    <source>
        <dbReference type="PROSITE" id="PS50190"/>
    </source>
</evidence>
<dbReference type="GO" id="GO:0005085">
    <property type="term" value="F:guanyl-nucleotide exchange factor activity"/>
    <property type="evidence" value="ECO:0007669"/>
    <property type="project" value="InterPro"/>
</dbReference>
<dbReference type="Gene3D" id="2.30.29.30">
    <property type="entry name" value="Pleckstrin-homology domain (PH domain)/Phosphotyrosine-binding domain (PTB)"/>
    <property type="match status" value="1"/>
</dbReference>
<dbReference type="SUPFAM" id="SSF50729">
    <property type="entry name" value="PH domain-like"/>
    <property type="match status" value="1"/>
</dbReference>
<evidence type="ECO:0000313" key="4">
    <source>
        <dbReference type="EMBL" id="SAL96719.1"/>
    </source>
</evidence>
<dbReference type="InterPro" id="IPR000904">
    <property type="entry name" value="Sec7_dom"/>
</dbReference>
<dbReference type="InterPro" id="IPR041681">
    <property type="entry name" value="PH_9"/>
</dbReference>
<dbReference type="GO" id="GO:0032012">
    <property type="term" value="P:regulation of ARF protein signal transduction"/>
    <property type="evidence" value="ECO:0007669"/>
    <property type="project" value="InterPro"/>
</dbReference>
<dbReference type="PANTHER" id="PTHR10663">
    <property type="entry name" value="GUANYL-NUCLEOTIDE EXCHANGE FACTOR"/>
    <property type="match status" value="1"/>
</dbReference>
<dbReference type="OMA" id="RIESTHY"/>
<dbReference type="PANTHER" id="PTHR10663:SF373">
    <property type="entry name" value="PH AND SEC7 DOMAIN-CONTAINING PROTEIN C11E3.11C"/>
    <property type="match status" value="1"/>
</dbReference>
<dbReference type="AlphaFoldDB" id="A0A168LG20"/>
<dbReference type="InterPro" id="IPR011993">
    <property type="entry name" value="PH-like_dom_sf"/>
</dbReference>
<feature type="region of interest" description="Disordered" evidence="1">
    <location>
        <begin position="560"/>
        <end position="614"/>
    </location>
</feature>
<dbReference type="InParanoid" id="A0A168LG20"/>
<keyword evidence="5" id="KW-1185">Reference proteome</keyword>
<feature type="domain" description="SEC7" evidence="3">
    <location>
        <begin position="280"/>
        <end position="434"/>
    </location>
</feature>
<feature type="region of interest" description="Disordered" evidence="1">
    <location>
        <begin position="239"/>
        <end position="264"/>
    </location>
</feature>
<dbReference type="Gene3D" id="1.10.1000.11">
    <property type="entry name" value="Arf Nucleotide-binding Site Opener,domain 2"/>
    <property type="match status" value="1"/>
</dbReference>
<sequence>MRKKRPISGNDTLATLSSSVTDHRIESTHYGSCFMLDQSILLPLTAIDAEAIYQDISLSRTSSMQQPSPLARQSLYDESCLNQPGTRYTFDYSLPHLQYGPSFLSRDITSTDQGTDYLDKRDYTKKHQGMTPSYERQKQQQQQQQQQQQKQQYIDLQGAAQLSPTSYYSHYPRNPHFSADKLSLSTETTATSPLSSPSSSFGPYPCNNHLRRRDADDTYSTFNSLYSTFAASTSNTNMHTDAISLPPPQDDTLTTTASTDIPPTTLDTDNATDLSFAIILAKDFWNERQTVCEYEKIATWLGTNEPFRASVLQCYMEHFDFSQQPLDEAFRNLCAKLFFKAESQQMDRIIEAFAKRYWDCNPITLYHSADVVYAMAYSLLLLNTDLHGVQEHHQKMKKARFVKNTMETIIALVFPIMDPTKPMHTHAHKSVRRPSIDISTLSRKPSLGGRRQIRKTKSHHNIAPFSLKRSSFWNGGDDDDDHNTMISADSTPLCKATKDTTATKSQSLVDLPYYLKTISDGATRTRDERRWLANLEQLLKDMYTSIKSREIVRPISPKARHSSLELKNSQRRKRGRSAPTDWLSLNTPPHPQKPPKKPKTFLDDDDDDDPPPQFALMTGWVMRKCLMEGARRKARQRTWKKCYLKLQHGHLMMQCSGRLSGQSWINPIKYYRHGSPRRSISMLHYVGGNDDEESDDDDDDEDALTIDDGSLDKEEIIDLNHSLSRLLPPPGWHGQRNHVVCLQMSDGASWLFQVSSHQKAQAWTQGLNYWAALHSKEPLPGGVTNIEYGWGNTGGAPLVCWNPPASCAISSGLSKHDQLLAIDRYLDRLAHQVQQHKDLRISVEKRYPPRKHNGVQAMANWESKMQYLLFEKIKFQTYHDALAAHV</sequence>
<evidence type="ECO:0000256" key="1">
    <source>
        <dbReference type="SAM" id="MobiDB-lite"/>
    </source>
</evidence>
<accession>A0A168LG20</accession>
<dbReference type="InterPro" id="IPR023394">
    <property type="entry name" value="Sec7_C_sf"/>
</dbReference>